<evidence type="ECO:0000313" key="2">
    <source>
        <dbReference type="Proteomes" id="UP000298663"/>
    </source>
</evidence>
<name>A0A4U5NDU7_STECR</name>
<protein>
    <submittedName>
        <fullName evidence="1">Uncharacterized protein</fullName>
    </submittedName>
</protein>
<accession>A0A4U5NDU7</accession>
<organism evidence="1 2">
    <name type="scientific">Steinernema carpocapsae</name>
    <name type="common">Entomopathogenic nematode</name>
    <dbReference type="NCBI Taxonomy" id="34508"/>
    <lineage>
        <taxon>Eukaryota</taxon>
        <taxon>Metazoa</taxon>
        <taxon>Ecdysozoa</taxon>
        <taxon>Nematoda</taxon>
        <taxon>Chromadorea</taxon>
        <taxon>Rhabditida</taxon>
        <taxon>Tylenchina</taxon>
        <taxon>Panagrolaimomorpha</taxon>
        <taxon>Strongyloidoidea</taxon>
        <taxon>Steinernematidae</taxon>
        <taxon>Steinernema</taxon>
    </lineage>
</organism>
<evidence type="ECO:0000313" key="1">
    <source>
        <dbReference type="EMBL" id="TKR81038.1"/>
    </source>
</evidence>
<gene>
    <name evidence="1" type="ORF">L596_014982</name>
</gene>
<sequence>MFIKEKELKFSFIVSRGDGTSSRGRSECASFLVRPFSLVAAKPEASWTPHGCASAAVCMQRVVDSFSCDPLWRRRGRRRWNRCLPVAATSLSFRSSSNGD</sequence>
<reference evidence="1 2" key="2">
    <citation type="journal article" date="2019" name="G3 (Bethesda)">
        <title>Hybrid Assembly of the Genome of the Entomopathogenic Nematode Steinernema carpocapsae Identifies the X-Chromosome.</title>
        <authorList>
            <person name="Serra L."/>
            <person name="Macchietto M."/>
            <person name="Macias-Munoz A."/>
            <person name="McGill C.J."/>
            <person name="Rodriguez I.M."/>
            <person name="Rodriguez B."/>
            <person name="Murad R."/>
            <person name="Mortazavi A."/>
        </authorList>
    </citation>
    <scope>NUCLEOTIDE SEQUENCE [LARGE SCALE GENOMIC DNA]</scope>
    <source>
        <strain evidence="1 2">ALL</strain>
    </source>
</reference>
<keyword evidence="2" id="KW-1185">Reference proteome</keyword>
<dbReference type="Proteomes" id="UP000298663">
    <property type="component" value="Unassembled WGS sequence"/>
</dbReference>
<reference evidence="1 2" key="1">
    <citation type="journal article" date="2015" name="Genome Biol.">
        <title>Comparative genomics of Steinernema reveals deeply conserved gene regulatory networks.</title>
        <authorList>
            <person name="Dillman A.R."/>
            <person name="Macchietto M."/>
            <person name="Porter C.F."/>
            <person name="Rogers A."/>
            <person name="Williams B."/>
            <person name="Antoshechkin I."/>
            <person name="Lee M.M."/>
            <person name="Goodwin Z."/>
            <person name="Lu X."/>
            <person name="Lewis E.E."/>
            <person name="Goodrich-Blair H."/>
            <person name="Stock S.P."/>
            <person name="Adams B.J."/>
            <person name="Sternberg P.W."/>
            <person name="Mortazavi A."/>
        </authorList>
    </citation>
    <scope>NUCLEOTIDE SEQUENCE [LARGE SCALE GENOMIC DNA]</scope>
    <source>
        <strain evidence="1 2">ALL</strain>
    </source>
</reference>
<proteinExistence type="predicted"/>
<dbReference type="AlphaFoldDB" id="A0A4U5NDU7"/>
<comment type="caution">
    <text evidence="1">The sequence shown here is derived from an EMBL/GenBank/DDBJ whole genome shotgun (WGS) entry which is preliminary data.</text>
</comment>
<dbReference type="EMBL" id="AZBU02000004">
    <property type="protein sequence ID" value="TKR81038.1"/>
    <property type="molecule type" value="Genomic_DNA"/>
</dbReference>